<dbReference type="GO" id="GO:0046872">
    <property type="term" value="F:metal ion binding"/>
    <property type="evidence" value="ECO:0007669"/>
    <property type="project" value="InterPro"/>
</dbReference>
<dbReference type="SUPFAM" id="SSF109854">
    <property type="entry name" value="DinB/YfiT-like putative metalloenzymes"/>
    <property type="match status" value="1"/>
</dbReference>
<dbReference type="NCBIfam" id="TIGR03083">
    <property type="entry name" value="maleylpyruvate isomerase family mycothiol-dependent enzyme"/>
    <property type="match status" value="1"/>
</dbReference>
<evidence type="ECO:0000313" key="2">
    <source>
        <dbReference type="EMBL" id="AWB84207.1"/>
    </source>
</evidence>
<reference evidence="3" key="1">
    <citation type="submission" date="2018-01" db="EMBL/GenBank/DDBJ databases">
        <authorList>
            <person name="Li J."/>
        </authorList>
    </citation>
    <scope>NUCLEOTIDE SEQUENCE [LARGE SCALE GENOMIC DNA]</scope>
    <source>
        <strain evidence="3">2184</strain>
    </source>
</reference>
<organism evidence="2 3">
    <name type="scientific">Corynebacterium liangguodongii</name>
    <dbReference type="NCBI Taxonomy" id="2079535"/>
    <lineage>
        <taxon>Bacteria</taxon>
        <taxon>Bacillati</taxon>
        <taxon>Actinomycetota</taxon>
        <taxon>Actinomycetes</taxon>
        <taxon>Mycobacteriales</taxon>
        <taxon>Corynebacteriaceae</taxon>
        <taxon>Corynebacterium</taxon>
    </lineage>
</organism>
<accession>A0A2S0WEJ9</accession>
<dbReference type="Pfam" id="PF11716">
    <property type="entry name" value="MDMPI_N"/>
    <property type="match status" value="1"/>
</dbReference>
<evidence type="ECO:0000313" key="3">
    <source>
        <dbReference type="Proteomes" id="UP000244754"/>
    </source>
</evidence>
<dbReference type="OrthoDB" id="3268903at2"/>
<dbReference type="KEGG" id="clia:C3E79_06715"/>
<dbReference type="Proteomes" id="UP000244754">
    <property type="component" value="Chromosome"/>
</dbReference>
<proteinExistence type="predicted"/>
<dbReference type="AlphaFoldDB" id="A0A2S0WEJ9"/>
<evidence type="ECO:0000259" key="1">
    <source>
        <dbReference type="Pfam" id="PF11716"/>
    </source>
</evidence>
<name>A0A2S0WEJ9_9CORY</name>
<protein>
    <submittedName>
        <fullName evidence="2">TIGR03085 family protein</fullName>
    </submittedName>
</protein>
<sequence>MLGAMSTASIEREALATLFLEVGPDAPTLCEGWTARDLAAHLYIRENLPHKAGGNFLPALEPLLDREMEKQTARPFDEVVAAWAGGPPALIKPIDAVMNGAEHFIHHEDVRRGGGGAEGVVPREFDAQREAELMAWVKRFALLTLRRAPVPVVLTPPSMPPVTAGGKRGVAQRGDAVVRVKGAPGELLLWTVGRRAVRVEVEGDADAIASVKSRI</sequence>
<dbReference type="NCBIfam" id="TIGR03085">
    <property type="entry name" value="TIGR03085 family metal-binding protein"/>
    <property type="match status" value="1"/>
</dbReference>
<keyword evidence="3" id="KW-1185">Reference proteome</keyword>
<feature type="domain" description="Mycothiol-dependent maleylpyruvate isomerase metal-binding" evidence="1">
    <location>
        <begin position="21"/>
        <end position="90"/>
    </location>
</feature>
<dbReference type="InterPro" id="IPR024344">
    <property type="entry name" value="MDMPI_metal-binding"/>
</dbReference>
<gene>
    <name evidence="2" type="ORF">C3E79_06715</name>
</gene>
<dbReference type="InterPro" id="IPR034660">
    <property type="entry name" value="DinB/YfiT-like"/>
</dbReference>
<dbReference type="InterPro" id="IPR017517">
    <property type="entry name" value="Maleyloyr_isom"/>
</dbReference>
<dbReference type="EMBL" id="CP026948">
    <property type="protein sequence ID" value="AWB84207.1"/>
    <property type="molecule type" value="Genomic_DNA"/>
</dbReference>
<dbReference type="InterPro" id="IPR017519">
    <property type="entry name" value="CHP03085"/>
</dbReference>